<dbReference type="GO" id="GO:0031011">
    <property type="term" value="C:Ino80 complex"/>
    <property type="evidence" value="ECO:0007669"/>
    <property type="project" value="InterPro"/>
</dbReference>
<dbReference type="EMBL" id="CP054546">
    <property type="protein sequence ID" value="QSL66892.1"/>
    <property type="molecule type" value="Genomic_DNA"/>
</dbReference>
<evidence type="ECO:0000313" key="4">
    <source>
        <dbReference type="EMBL" id="QSL66892.1"/>
    </source>
</evidence>
<dbReference type="InterPro" id="IPR029523">
    <property type="entry name" value="INO80B/Ies2"/>
</dbReference>
<gene>
    <name evidence="4" type="ORF">MERGE_001279</name>
</gene>
<dbReference type="SMART" id="SM01406">
    <property type="entry name" value="PAPA-1"/>
    <property type="match status" value="1"/>
</dbReference>
<feature type="domain" description="INO80 complex subunit B-like conserved region" evidence="3">
    <location>
        <begin position="156"/>
        <end position="239"/>
    </location>
</feature>
<organism evidence="4 5">
    <name type="scientific">Pneumocystis wakefieldiae</name>
    <dbReference type="NCBI Taxonomy" id="38082"/>
    <lineage>
        <taxon>Eukaryota</taxon>
        <taxon>Fungi</taxon>
        <taxon>Dikarya</taxon>
        <taxon>Ascomycota</taxon>
        <taxon>Taphrinomycotina</taxon>
        <taxon>Pneumocystomycetes</taxon>
        <taxon>Pneumocystaceae</taxon>
        <taxon>Pneumocystis</taxon>
    </lineage>
</organism>
<dbReference type="GO" id="GO:0006338">
    <property type="term" value="P:chromatin remodeling"/>
    <property type="evidence" value="ECO:0007669"/>
    <property type="project" value="InterPro"/>
</dbReference>
<dbReference type="PANTHER" id="PTHR21561:SF12">
    <property type="entry name" value="INO80 COMPLEX SUBUNIT B"/>
    <property type="match status" value="1"/>
</dbReference>
<dbReference type="Pfam" id="PF04795">
    <property type="entry name" value="PAPA-1"/>
    <property type="match status" value="1"/>
</dbReference>
<sequence length="296" mass="33030">MKSTSSGDISGSEELGGRQSKKVSDKITAQSKDMEQEKSLRVTIRVPSRSAAGKRSRRRRIEAIESISESEADELSSSADFEETVLEESVDTEDSEGYVERQAELKEKAGELARLTKRQRAKIDEDTADIGGLVQLPERGSSIAIKKRHQNLTEEELTLKRNELARRRKNLSEQKLEEEKMGTINKLLSKQVIHKYKKIKADDEGASDEEKNVPKALSPIMSRWVDRREGTVFAVPKKWLDIDASSYFQAQKASAPNFPEKLCSLCGGAGKYSVMGSAVPMRACSISCLRFIQSKT</sequence>
<protein>
    <recommendedName>
        <fullName evidence="3">INO80 complex subunit B-like conserved region domain-containing protein</fullName>
    </recommendedName>
</protein>
<reference evidence="4" key="1">
    <citation type="submission" date="2020-06" db="EMBL/GenBank/DDBJ databases">
        <title>Genomes of multiple members of Pneumocystis genus reveal paths to human pathogen Pneumocystis jirovecii.</title>
        <authorList>
            <person name="Cisse O.H."/>
            <person name="Ma L."/>
            <person name="Dekker J."/>
            <person name="Khil P."/>
            <person name="Jo J."/>
            <person name="Brenchley J."/>
            <person name="Blair R."/>
            <person name="Pahar B."/>
            <person name="Chabe M."/>
            <person name="Van Rompay K.A."/>
            <person name="Keesler R."/>
            <person name="Sukura A."/>
            <person name="Hirsch V."/>
            <person name="Kutty G."/>
            <person name="Liu Y."/>
            <person name="Peng L."/>
            <person name="Chen J."/>
            <person name="Song J."/>
            <person name="Weissenbacher-Lang C."/>
            <person name="Xu J."/>
            <person name="Upham N.S."/>
            <person name="Stajich J.E."/>
            <person name="Cuomo C.A."/>
            <person name="Cushion M.T."/>
            <person name="Kovacs J.A."/>
        </authorList>
    </citation>
    <scope>NUCLEOTIDE SEQUENCE</scope>
    <source>
        <strain evidence="4">2A</strain>
    </source>
</reference>
<dbReference type="Proteomes" id="UP000663699">
    <property type="component" value="Chromosome 15"/>
</dbReference>
<dbReference type="InterPro" id="IPR006880">
    <property type="entry name" value="INO80B_C"/>
</dbReference>
<proteinExistence type="predicted"/>
<evidence type="ECO:0000256" key="1">
    <source>
        <dbReference type="SAM" id="Coils"/>
    </source>
</evidence>
<evidence type="ECO:0000259" key="3">
    <source>
        <dbReference type="SMART" id="SM01406"/>
    </source>
</evidence>
<evidence type="ECO:0000313" key="5">
    <source>
        <dbReference type="Proteomes" id="UP000663699"/>
    </source>
</evidence>
<feature type="coiled-coil region" evidence="1">
    <location>
        <begin position="154"/>
        <end position="181"/>
    </location>
</feature>
<feature type="compositionally biased region" description="Acidic residues" evidence="2">
    <location>
        <begin position="68"/>
        <end position="97"/>
    </location>
</feature>
<keyword evidence="1" id="KW-0175">Coiled coil</keyword>
<feature type="region of interest" description="Disordered" evidence="2">
    <location>
        <begin position="1"/>
        <end position="98"/>
    </location>
</feature>
<dbReference type="PANTHER" id="PTHR21561">
    <property type="entry name" value="INO80 COMPLEX SUBUNIT B"/>
    <property type="match status" value="1"/>
</dbReference>
<name>A0A899G434_9ASCO</name>
<evidence type="ECO:0000256" key="2">
    <source>
        <dbReference type="SAM" id="MobiDB-lite"/>
    </source>
</evidence>
<dbReference type="OrthoDB" id="2021186at2759"/>
<accession>A0A899G434</accession>
<keyword evidence="5" id="KW-1185">Reference proteome</keyword>
<dbReference type="AlphaFoldDB" id="A0A899G434"/>